<dbReference type="PANTHER" id="PTHR33312:SF19">
    <property type="entry name" value="BRI1 KINASE INHIBITOR 1"/>
    <property type="match status" value="1"/>
</dbReference>
<feature type="compositionally biased region" description="Pro residues" evidence="1">
    <location>
        <begin position="1"/>
        <end position="29"/>
    </location>
</feature>
<dbReference type="AlphaFoldDB" id="A0A8I6YST7"/>
<sequence length="264" mass="28100">MDAPRPRSPPPLFMPTTPPPPPPPPPPLSSSPSPDFSFSFSPFPPSPPPFHVLPLPAAADMSRTPLGRVGSDISHNNYAKSSHRQATSHSSSSCDDRDRAKARASPFFSGLGVGGAWRSGGSRDGTAGKAEEDRRKAKGKRGPLEVGQRVKKYMASLVEQLLASFSRHGERDRRGQRRRPHTFSASGPGAAATMERERRRQGRGRLSSAPASLRASPVNSGHLSVGGSLVKVSTSSEESTMEELQSAIQAAIAHCKNSIAVAKQ</sequence>
<dbReference type="OrthoDB" id="1709800at2759"/>
<protein>
    <recommendedName>
        <fullName evidence="4">BRI1 kinase inhibitor 1</fullName>
    </recommendedName>
</protein>
<feature type="compositionally biased region" description="Low complexity" evidence="1">
    <location>
        <begin position="204"/>
        <end position="217"/>
    </location>
</feature>
<gene>
    <name evidence="2" type="primary">LOC123397481</name>
</gene>
<proteinExistence type="predicted"/>
<evidence type="ECO:0000256" key="1">
    <source>
        <dbReference type="SAM" id="MobiDB-lite"/>
    </source>
</evidence>
<feature type="region of interest" description="Disordered" evidence="1">
    <location>
        <begin position="1"/>
        <end position="149"/>
    </location>
</feature>
<name>A0A8I6YST7_HORVV</name>
<evidence type="ECO:0000313" key="3">
    <source>
        <dbReference type="Proteomes" id="UP000011116"/>
    </source>
</evidence>
<dbReference type="GeneID" id="123397481"/>
<keyword evidence="3" id="KW-1185">Reference proteome</keyword>
<feature type="compositionally biased region" description="Pro residues" evidence="1">
    <location>
        <begin position="42"/>
        <end position="51"/>
    </location>
</feature>
<evidence type="ECO:0008006" key="4">
    <source>
        <dbReference type="Google" id="ProtNLM"/>
    </source>
</evidence>
<dbReference type="EnsemblPlants" id="HORVU.MOREX.r3.5HG0486720.1">
    <property type="protein sequence ID" value="HORVU.MOREX.r3.5HG0486720.1.CDS1"/>
    <property type="gene ID" value="HORVU.MOREX.r3.5HG0486720"/>
</dbReference>
<dbReference type="PANTHER" id="PTHR33312">
    <property type="entry name" value="MEMBRANE-ASSOCIATED KINASE REGULATOR 4-RELATED"/>
    <property type="match status" value="1"/>
</dbReference>
<reference evidence="2" key="2">
    <citation type="submission" date="2020-10" db="EMBL/GenBank/DDBJ databases">
        <authorList>
            <person name="Scholz U."/>
            <person name="Mascher M."/>
            <person name="Fiebig A."/>
        </authorList>
    </citation>
    <scope>NUCLEOTIDE SEQUENCE [LARGE SCALE GENOMIC DNA]</scope>
    <source>
        <strain evidence="2">cv. Morex</strain>
    </source>
</reference>
<dbReference type="RefSeq" id="XP_044947945.1">
    <property type="nucleotide sequence ID" value="XM_045092010.1"/>
</dbReference>
<dbReference type="OMA" id="MACLVEQ"/>
<dbReference type="Proteomes" id="UP000011116">
    <property type="component" value="Chromosome 5H"/>
</dbReference>
<dbReference type="KEGG" id="hvg:123397481"/>
<dbReference type="GO" id="GO:0019210">
    <property type="term" value="F:kinase inhibitor activity"/>
    <property type="evidence" value="ECO:0007669"/>
    <property type="project" value="InterPro"/>
</dbReference>
<dbReference type="Gramene" id="HORVU.MOREX.r3.5HG0486720.1">
    <property type="protein sequence ID" value="HORVU.MOREX.r3.5HG0486720.1.CDS1"/>
    <property type="gene ID" value="HORVU.MOREX.r3.5HG0486720"/>
</dbReference>
<feature type="compositionally biased region" description="Low complexity" evidence="1">
    <location>
        <begin position="30"/>
        <end position="41"/>
    </location>
</feature>
<dbReference type="InterPro" id="IPR039620">
    <property type="entry name" value="BKI1/MAKR1/3/4"/>
</dbReference>
<organism evidence="2 3">
    <name type="scientific">Hordeum vulgare subsp. vulgare</name>
    <name type="common">Domesticated barley</name>
    <dbReference type="NCBI Taxonomy" id="112509"/>
    <lineage>
        <taxon>Eukaryota</taxon>
        <taxon>Viridiplantae</taxon>
        <taxon>Streptophyta</taxon>
        <taxon>Embryophyta</taxon>
        <taxon>Tracheophyta</taxon>
        <taxon>Spermatophyta</taxon>
        <taxon>Magnoliopsida</taxon>
        <taxon>Liliopsida</taxon>
        <taxon>Poales</taxon>
        <taxon>Poaceae</taxon>
        <taxon>BOP clade</taxon>
        <taxon>Pooideae</taxon>
        <taxon>Triticodae</taxon>
        <taxon>Triticeae</taxon>
        <taxon>Hordeinae</taxon>
        <taxon>Hordeum</taxon>
    </lineage>
</organism>
<dbReference type="GO" id="GO:0005886">
    <property type="term" value="C:plasma membrane"/>
    <property type="evidence" value="ECO:0007669"/>
    <property type="project" value="InterPro"/>
</dbReference>
<accession>A0A8I6YST7</accession>
<feature type="region of interest" description="Disordered" evidence="1">
    <location>
        <begin position="165"/>
        <end position="226"/>
    </location>
</feature>
<dbReference type="Gramene" id="HORVU.MOREX.r2.5HG0403150.1">
    <property type="protein sequence ID" value="HORVU.MOREX.r2.5HG0403150.1.CDS.1"/>
    <property type="gene ID" value="HORVU.MOREX.r2.5HG0403150"/>
</dbReference>
<evidence type="ECO:0000313" key="2">
    <source>
        <dbReference type="EnsemblPlants" id="HORVU.MOREX.r3.5HG0486720.1.CDS1"/>
    </source>
</evidence>
<feature type="compositionally biased region" description="Low complexity" evidence="1">
    <location>
        <begin position="84"/>
        <end position="93"/>
    </location>
</feature>
<reference evidence="3" key="1">
    <citation type="journal article" date="2012" name="Nature">
        <title>A physical, genetic and functional sequence assembly of the barley genome.</title>
        <authorList>
            <consortium name="The International Barley Genome Sequencing Consortium"/>
            <person name="Mayer K.F."/>
            <person name="Waugh R."/>
            <person name="Brown J.W."/>
            <person name="Schulman A."/>
            <person name="Langridge P."/>
            <person name="Platzer M."/>
            <person name="Fincher G.B."/>
            <person name="Muehlbauer G.J."/>
            <person name="Sato K."/>
            <person name="Close T.J."/>
            <person name="Wise R.P."/>
            <person name="Stein N."/>
        </authorList>
    </citation>
    <scope>NUCLEOTIDE SEQUENCE [LARGE SCALE GENOMIC DNA]</scope>
    <source>
        <strain evidence="3">cv. Morex</strain>
    </source>
</reference>
<reference evidence="2" key="3">
    <citation type="submission" date="2022-01" db="UniProtKB">
        <authorList>
            <consortium name="EnsemblPlants"/>
        </authorList>
    </citation>
    <scope>IDENTIFICATION</scope>
    <source>
        <strain evidence="2">subsp. vulgare</strain>
    </source>
</reference>